<keyword evidence="3" id="KW-1185">Reference proteome</keyword>
<gene>
    <name evidence="2" type="ORF">FTV88_1609</name>
</gene>
<keyword evidence="1" id="KW-0472">Membrane</keyword>
<keyword evidence="1" id="KW-0812">Transmembrane</keyword>
<dbReference type="KEGG" id="hcv:FTV88_1609"/>
<dbReference type="EMBL" id="CP045875">
    <property type="protein sequence ID" value="QGG47709.1"/>
    <property type="molecule type" value="Genomic_DNA"/>
</dbReference>
<feature type="transmembrane region" description="Helical" evidence="1">
    <location>
        <begin position="39"/>
        <end position="60"/>
    </location>
</feature>
<evidence type="ECO:0000313" key="3">
    <source>
        <dbReference type="Proteomes" id="UP000366051"/>
    </source>
</evidence>
<name>A0A5Q2N1K8_9FIRM</name>
<evidence type="ECO:0000256" key="1">
    <source>
        <dbReference type="SAM" id="Phobius"/>
    </source>
</evidence>
<dbReference type="GO" id="GO:0003677">
    <property type="term" value="F:DNA binding"/>
    <property type="evidence" value="ECO:0007669"/>
    <property type="project" value="UniProtKB-KW"/>
</dbReference>
<proteinExistence type="predicted"/>
<dbReference type="AlphaFoldDB" id="A0A5Q2N1K8"/>
<protein>
    <submittedName>
        <fullName evidence="2">DNA-binding protein, putative</fullName>
    </submittedName>
</protein>
<reference evidence="3" key="1">
    <citation type="submission" date="2019-11" db="EMBL/GenBank/DDBJ databases">
        <title>Genome sequence of Heliorestis convoluta strain HH, an alkaliphilic and minimalistic phototrophic bacterium from a soda lake in Egypt.</title>
        <authorList>
            <person name="Dewey E.D."/>
            <person name="Stokes L.M."/>
            <person name="Burchell B.M."/>
            <person name="Shaffer K.N."/>
            <person name="Huntington A.M."/>
            <person name="Baker J.M."/>
            <person name="Nadendla S."/>
            <person name="Giglio M.G."/>
            <person name="Touchman J.W."/>
            <person name="Blankenship R.E."/>
            <person name="Madigan M.T."/>
            <person name="Sattley W.M."/>
        </authorList>
    </citation>
    <scope>NUCLEOTIDE SEQUENCE [LARGE SCALE GENOMIC DNA]</scope>
    <source>
        <strain evidence="3">HH</strain>
    </source>
</reference>
<organism evidence="2 3">
    <name type="scientific">Heliorestis convoluta</name>
    <dbReference type="NCBI Taxonomy" id="356322"/>
    <lineage>
        <taxon>Bacteria</taxon>
        <taxon>Bacillati</taxon>
        <taxon>Bacillota</taxon>
        <taxon>Clostridia</taxon>
        <taxon>Eubacteriales</taxon>
        <taxon>Heliobacteriaceae</taxon>
        <taxon>Heliorestis</taxon>
    </lineage>
</organism>
<dbReference type="Proteomes" id="UP000366051">
    <property type="component" value="Chromosome"/>
</dbReference>
<dbReference type="RefSeq" id="WP_207707930.1">
    <property type="nucleotide sequence ID" value="NZ_CP045875.1"/>
</dbReference>
<sequence length="99" mass="11500">MSFLLDVWEYILVFLLAAVPWIEIGVIIPLSILNGLNPLLVGLVAFFGNLTTVYLLIIFIEKYQQWHSSRKKKDEKNLQRDKNELQKCGTNMDCQVFHC</sequence>
<evidence type="ECO:0000313" key="2">
    <source>
        <dbReference type="EMBL" id="QGG47709.1"/>
    </source>
</evidence>
<feature type="transmembrane region" description="Helical" evidence="1">
    <location>
        <begin position="12"/>
        <end position="33"/>
    </location>
</feature>
<keyword evidence="1" id="KW-1133">Transmembrane helix</keyword>
<keyword evidence="2" id="KW-0238">DNA-binding</keyword>
<accession>A0A5Q2N1K8</accession>